<feature type="compositionally biased region" description="Basic residues" evidence="1">
    <location>
        <begin position="12"/>
        <end position="22"/>
    </location>
</feature>
<evidence type="ECO:0000256" key="1">
    <source>
        <dbReference type="SAM" id="MobiDB-lite"/>
    </source>
</evidence>
<feature type="region of interest" description="Disordered" evidence="1">
    <location>
        <begin position="325"/>
        <end position="351"/>
    </location>
</feature>
<organism evidence="2 3">
    <name type="scientific">Mucuna pruriens</name>
    <name type="common">Velvet bean</name>
    <name type="synonym">Dolichos pruriens</name>
    <dbReference type="NCBI Taxonomy" id="157652"/>
    <lineage>
        <taxon>Eukaryota</taxon>
        <taxon>Viridiplantae</taxon>
        <taxon>Streptophyta</taxon>
        <taxon>Embryophyta</taxon>
        <taxon>Tracheophyta</taxon>
        <taxon>Spermatophyta</taxon>
        <taxon>Magnoliopsida</taxon>
        <taxon>eudicotyledons</taxon>
        <taxon>Gunneridae</taxon>
        <taxon>Pentapetalae</taxon>
        <taxon>rosids</taxon>
        <taxon>fabids</taxon>
        <taxon>Fabales</taxon>
        <taxon>Fabaceae</taxon>
        <taxon>Papilionoideae</taxon>
        <taxon>50 kb inversion clade</taxon>
        <taxon>NPAAA clade</taxon>
        <taxon>indigoferoid/millettioid clade</taxon>
        <taxon>Phaseoleae</taxon>
        <taxon>Mucuna</taxon>
    </lineage>
</organism>
<dbReference type="Proteomes" id="UP000257109">
    <property type="component" value="Unassembled WGS sequence"/>
</dbReference>
<dbReference type="EMBL" id="QJKJ01015328">
    <property type="protein sequence ID" value="RDX62705.1"/>
    <property type="molecule type" value="Genomic_DNA"/>
</dbReference>
<feature type="non-terminal residue" evidence="2">
    <location>
        <position position="1"/>
    </location>
</feature>
<accession>A0A371E9K1</accession>
<comment type="caution">
    <text evidence="2">The sequence shown here is derived from an EMBL/GenBank/DDBJ whole genome shotgun (WGS) entry which is preliminary data.</text>
</comment>
<keyword evidence="3" id="KW-1185">Reference proteome</keyword>
<dbReference type="AlphaFoldDB" id="A0A371E9K1"/>
<protein>
    <submittedName>
        <fullName evidence="2">Uncharacterized protein</fullName>
    </submittedName>
</protein>
<evidence type="ECO:0000313" key="2">
    <source>
        <dbReference type="EMBL" id="RDX62705.1"/>
    </source>
</evidence>
<name>A0A371E9K1_MUCPR</name>
<feature type="region of interest" description="Disordered" evidence="1">
    <location>
        <begin position="1"/>
        <end position="39"/>
    </location>
</feature>
<reference evidence="2" key="1">
    <citation type="submission" date="2018-05" db="EMBL/GenBank/DDBJ databases">
        <title>Draft genome of Mucuna pruriens seed.</title>
        <authorList>
            <person name="Nnadi N.E."/>
            <person name="Vos R."/>
            <person name="Hasami M.H."/>
            <person name="Devisetty U.K."/>
            <person name="Aguiy J.C."/>
        </authorList>
    </citation>
    <scope>NUCLEOTIDE SEQUENCE [LARGE SCALE GENOMIC DNA]</scope>
    <source>
        <strain evidence="2">JCA_2017</strain>
    </source>
</reference>
<dbReference type="OrthoDB" id="1305029at2759"/>
<sequence>MTNKGTSDGRRPPNRGRGRGVSRRGQPTINSPTSINHISTSESTIPIHQHAILPIVEEEPQSIKVGDIVVRPSTLQDSFTPEGPSPHSEHTVDQRPFLQVIGNEFIPSHSLAHVISRNIKQKFDTHGRVGRRYGLKFMTCGLESLRWDPSEEQTTKVIFKKKGSRIYKNTMNKIRNGHDRATWIPPSVRTILDEHWASTDFQNKRSIAKANRAIDKGASTYCGGSISTSAHYEKMEVTFGNDSNSVPINDNDIYLEVVWGKNEKGNIYGLGKLTNKFMYSTRIPTNLIDMLMVQQMEEMHETIHKLNNELEKSLEEKVVQFLHNHEEQSEQIRQQNEKNGTTTSTNGTTKSTNATYFTTLAVEISYVLPHYTR</sequence>
<dbReference type="STRING" id="157652.A0A371E9K1"/>
<gene>
    <name evidence="2" type="ORF">CR513_58932</name>
</gene>
<evidence type="ECO:0000313" key="3">
    <source>
        <dbReference type="Proteomes" id="UP000257109"/>
    </source>
</evidence>
<feature type="compositionally biased region" description="Polar residues" evidence="1">
    <location>
        <begin position="28"/>
        <end position="39"/>
    </location>
</feature>
<feature type="compositionally biased region" description="Low complexity" evidence="1">
    <location>
        <begin position="338"/>
        <end position="351"/>
    </location>
</feature>
<proteinExistence type="predicted"/>